<name>A0A388M7I6_CHABU</name>
<evidence type="ECO:0000256" key="7">
    <source>
        <dbReference type="SAM" id="MobiDB-lite"/>
    </source>
</evidence>
<evidence type="ECO:0000256" key="3">
    <source>
        <dbReference type="ARBA" id="ARBA00022946"/>
    </source>
</evidence>
<keyword evidence="10" id="KW-1185">Reference proteome</keyword>
<evidence type="ECO:0000256" key="8">
    <source>
        <dbReference type="SAM" id="Phobius"/>
    </source>
</evidence>
<sequence>MSIVARSLRAAARTRATAAGSKLAEASSRQGRRTFSAAAAGHSDEDLARDVATWRRVTAFAAVFCAGFAVYTLYGASAHHSHKDKPAYEYLHVRNKEFPWGPCGLFELDCKRSLKEQQ</sequence>
<dbReference type="STRING" id="69332.A0A388M7I6"/>
<keyword evidence="4" id="KW-0496">Mitochondrion</keyword>
<dbReference type="Pfam" id="PF02046">
    <property type="entry name" value="COX6A"/>
    <property type="match status" value="1"/>
</dbReference>
<dbReference type="InterPro" id="IPR001349">
    <property type="entry name" value="Cyt_c_oxidase_su6a"/>
</dbReference>
<reference evidence="9 10" key="1">
    <citation type="journal article" date="2018" name="Cell">
        <title>The Chara Genome: Secondary Complexity and Implications for Plant Terrestrialization.</title>
        <authorList>
            <person name="Nishiyama T."/>
            <person name="Sakayama H."/>
            <person name="Vries J.D."/>
            <person name="Buschmann H."/>
            <person name="Saint-Marcoux D."/>
            <person name="Ullrich K.K."/>
            <person name="Haas F.B."/>
            <person name="Vanderstraeten L."/>
            <person name="Becker D."/>
            <person name="Lang D."/>
            <person name="Vosolsobe S."/>
            <person name="Rombauts S."/>
            <person name="Wilhelmsson P.K.I."/>
            <person name="Janitza P."/>
            <person name="Kern R."/>
            <person name="Heyl A."/>
            <person name="Rumpler F."/>
            <person name="Villalobos L.I.A.C."/>
            <person name="Clay J.M."/>
            <person name="Skokan R."/>
            <person name="Toyoda A."/>
            <person name="Suzuki Y."/>
            <person name="Kagoshima H."/>
            <person name="Schijlen E."/>
            <person name="Tajeshwar N."/>
            <person name="Catarino B."/>
            <person name="Hetherington A.J."/>
            <person name="Saltykova A."/>
            <person name="Bonnot C."/>
            <person name="Breuninger H."/>
            <person name="Symeonidi A."/>
            <person name="Radhakrishnan G.V."/>
            <person name="Van Nieuwerburgh F."/>
            <person name="Deforce D."/>
            <person name="Chang C."/>
            <person name="Karol K.G."/>
            <person name="Hedrich R."/>
            <person name="Ulvskov P."/>
            <person name="Glockner G."/>
            <person name="Delwiche C.F."/>
            <person name="Petrasek J."/>
            <person name="Van de Peer Y."/>
            <person name="Friml J."/>
            <person name="Beilby M."/>
            <person name="Dolan L."/>
            <person name="Kohara Y."/>
            <person name="Sugano S."/>
            <person name="Fujiyama A."/>
            <person name="Delaux P.-M."/>
            <person name="Quint M."/>
            <person name="TheiBen G."/>
            <person name="Hagemann M."/>
            <person name="Harholt J."/>
            <person name="Dunand C."/>
            <person name="Zachgo S."/>
            <person name="Langdale J."/>
            <person name="Maumus F."/>
            <person name="Straeten D.V.D."/>
            <person name="Gould S.B."/>
            <person name="Rensing S.A."/>
        </authorList>
    </citation>
    <scope>NUCLEOTIDE SEQUENCE [LARGE SCALE GENOMIC DNA]</scope>
    <source>
        <strain evidence="9 10">S276</strain>
    </source>
</reference>
<evidence type="ECO:0000256" key="5">
    <source>
        <dbReference type="ARBA" id="ARBA00023136"/>
    </source>
</evidence>
<comment type="caution">
    <text evidence="9">The sequence shown here is derived from an EMBL/GenBank/DDBJ whole genome shotgun (WGS) entry which is preliminary data.</text>
</comment>
<organism evidence="9 10">
    <name type="scientific">Chara braunii</name>
    <name type="common">Braun's stonewort</name>
    <dbReference type="NCBI Taxonomy" id="69332"/>
    <lineage>
        <taxon>Eukaryota</taxon>
        <taxon>Viridiplantae</taxon>
        <taxon>Streptophyta</taxon>
        <taxon>Charophyceae</taxon>
        <taxon>Charales</taxon>
        <taxon>Characeae</taxon>
        <taxon>Chara</taxon>
    </lineage>
</organism>
<dbReference type="GO" id="GO:0030234">
    <property type="term" value="F:enzyme regulator activity"/>
    <property type="evidence" value="ECO:0007669"/>
    <property type="project" value="TreeGrafter"/>
</dbReference>
<keyword evidence="8" id="KW-0812">Transmembrane</keyword>
<dbReference type="SUPFAM" id="SSF81411">
    <property type="entry name" value="Mitochondrial cytochrome c oxidase subunit VIa"/>
    <property type="match status" value="1"/>
</dbReference>
<dbReference type="Gene3D" id="4.10.95.10">
    <property type="entry name" value="Cytochrome c oxidase, subunit VIa"/>
    <property type="match status" value="1"/>
</dbReference>
<dbReference type="Proteomes" id="UP000265515">
    <property type="component" value="Unassembled WGS sequence"/>
</dbReference>
<comment type="subcellular location">
    <subcellularLocation>
        <location evidence="1">Mitochondrion inner membrane</location>
    </subcellularLocation>
</comment>
<dbReference type="Gramene" id="GBG90548">
    <property type="protein sequence ID" value="GBG90548"/>
    <property type="gene ID" value="CBR_g50891"/>
</dbReference>
<dbReference type="EMBL" id="BFEA01000819">
    <property type="protein sequence ID" value="GBG90548.1"/>
    <property type="molecule type" value="Genomic_DNA"/>
</dbReference>
<feature type="transmembrane region" description="Helical" evidence="8">
    <location>
        <begin position="57"/>
        <end position="76"/>
    </location>
</feature>
<evidence type="ECO:0000313" key="10">
    <source>
        <dbReference type="Proteomes" id="UP000265515"/>
    </source>
</evidence>
<dbReference type="AlphaFoldDB" id="A0A388M7I6"/>
<dbReference type="InterPro" id="IPR036418">
    <property type="entry name" value="Cyt_c_oxidase_su6a_sf"/>
</dbReference>
<dbReference type="PANTHER" id="PTHR11504">
    <property type="entry name" value="CYTOCHROME C OXIDASE POLYPEPTIDE VIA"/>
    <property type="match status" value="1"/>
</dbReference>
<evidence type="ECO:0000256" key="2">
    <source>
        <dbReference type="ARBA" id="ARBA00022792"/>
    </source>
</evidence>
<protein>
    <submittedName>
        <fullName evidence="9">Uncharacterized protein</fullName>
    </submittedName>
</protein>
<keyword evidence="3" id="KW-0809">Transit peptide</keyword>
<dbReference type="PANTHER" id="PTHR11504:SF0">
    <property type="entry name" value="CYTOCHROME C OXIDASE SUBUNIT"/>
    <property type="match status" value="1"/>
</dbReference>
<gene>
    <name evidence="9" type="ORF">CBR_g50891</name>
</gene>
<evidence type="ECO:0000256" key="1">
    <source>
        <dbReference type="ARBA" id="ARBA00004273"/>
    </source>
</evidence>
<evidence type="ECO:0000256" key="4">
    <source>
        <dbReference type="ARBA" id="ARBA00023128"/>
    </source>
</evidence>
<comment type="similarity">
    <text evidence="6">Belongs to the cytochrome c oxidase subunit 6A family.</text>
</comment>
<accession>A0A388M7I6</accession>
<keyword evidence="8" id="KW-1133">Transmembrane helix</keyword>
<evidence type="ECO:0000256" key="6">
    <source>
        <dbReference type="RuleBase" id="RU004396"/>
    </source>
</evidence>
<proteinExistence type="inferred from homology"/>
<keyword evidence="2" id="KW-0999">Mitochondrion inner membrane</keyword>
<keyword evidence="5 8" id="KW-0472">Membrane</keyword>
<dbReference type="OrthoDB" id="5947505at2759"/>
<evidence type="ECO:0000313" key="9">
    <source>
        <dbReference type="EMBL" id="GBG90548.1"/>
    </source>
</evidence>
<dbReference type="GO" id="GO:0005743">
    <property type="term" value="C:mitochondrial inner membrane"/>
    <property type="evidence" value="ECO:0007669"/>
    <property type="project" value="UniProtKB-SubCell"/>
</dbReference>
<dbReference type="GO" id="GO:0006123">
    <property type="term" value="P:mitochondrial electron transport, cytochrome c to oxygen"/>
    <property type="evidence" value="ECO:0007669"/>
    <property type="project" value="TreeGrafter"/>
</dbReference>
<dbReference type="OMA" id="HHHYDEP"/>
<feature type="region of interest" description="Disordered" evidence="7">
    <location>
        <begin position="21"/>
        <end position="45"/>
    </location>
</feature>